<dbReference type="Proteomes" id="UP000220605">
    <property type="component" value="Unassembled WGS sequence"/>
</dbReference>
<dbReference type="AlphaFoldDB" id="A0A565A5B7"/>
<evidence type="ECO:0000313" key="2">
    <source>
        <dbReference type="EMBL" id="VVA00036.1"/>
    </source>
</evidence>
<dbReference type="InterPro" id="IPR022139">
    <property type="entry name" value="Fam-L/Fam-M-like_plasmodium"/>
</dbReference>
<reference evidence="2" key="1">
    <citation type="submission" date="2016-07" db="EMBL/GenBank/DDBJ databases">
        <authorList>
            <consortium name="Pathogen Informatics"/>
        </authorList>
    </citation>
    <scope>NUCLEOTIDE SEQUENCE</scope>
</reference>
<dbReference type="Pfam" id="PF12420">
    <property type="entry name" value="DUF3671"/>
    <property type="match status" value="1"/>
</dbReference>
<accession>A0A565A5B7</accession>
<dbReference type="VEuPathDB" id="PlasmoDB:PVPAM_010008400"/>
<dbReference type="VEuPathDB" id="PlasmoDB:PVP01_0007480"/>
<feature type="transmembrane region" description="Helical" evidence="1">
    <location>
        <begin position="226"/>
        <end position="245"/>
    </location>
</feature>
<feature type="transmembrane region" description="Helical" evidence="1">
    <location>
        <begin position="159"/>
        <end position="180"/>
    </location>
</feature>
<keyword evidence="1" id="KW-0812">Transmembrane</keyword>
<organism evidence="2">
    <name type="scientific">Plasmodium vivax</name>
    <name type="common">malaria parasite P. vivax</name>
    <dbReference type="NCBI Taxonomy" id="5855"/>
    <lineage>
        <taxon>Eukaryota</taxon>
        <taxon>Sar</taxon>
        <taxon>Alveolata</taxon>
        <taxon>Apicomplexa</taxon>
        <taxon>Aconoidasida</taxon>
        <taxon>Haemosporida</taxon>
        <taxon>Plasmodiidae</taxon>
        <taxon>Plasmodium</taxon>
        <taxon>Plasmodium (Plasmodium)</taxon>
    </lineage>
</organism>
<dbReference type="EMBL" id="FLZR02000028">
    <property type="protein sequence ID" value="VVA00036.1"/>
    <property type="molecule type" value="Genomic_DNA"/>
</dbReference>
<dbReference type="VEuPathDB" id="PlasmoDB:PVW1_020027100"/>
<dbReference type="VEuPathDB" id="PlasmoDB:PVX_109780"/>
<evidence type="ECO:0000256" key="1">
    <source>
        <dbReference type="SAM" id="Phobius"/>
    </source>
</evidence>
<keyword evidence="1" id="KW-0472">Membrane</keyword>
<protein>
    <recommendedName>
        <fullName evidence="3">VIR protein</fullName>
    </recommendedName>
</protein>
<gene>
    <name evidence="2" type="ORF">PVP01_0007480</name>
</gene>
<keyword evidence="1" id="KW-1133">Transmembrane helix</keyword>
<evidence type="ECO:0008006" key="3">
    <source>
        <dbReference type="Google" id="ProtNLM"/>
    </source>
</evidence>
<proteinExistence type="predicted"/>
<name>A0A565A5B7_PLAVI</name>
<sequence>MRGNVRMNTLFKVFASIIFLWIYNPYNNLYNHGINLEKLYNVERRSNIIFLRSLAKYVPKKDLDSAQSRTKLLDNNLYSNVKCTSDDLSKCEQLKKKGLCDLDLYRKNYKQRYSKKNVLGKIDCYCEKKIFGKYDLIYELSEKLKNDKKSFNKKILKKYGVPLIILGLLPFLGFVFHILFKGGKNNALINLCNKEDHVPNPNHDGCKGFYTTIDQNTFDNIAVLNYVFFFFVGVIIFLVCIYILIKIMKYDRLKDRNGKISKI</sequence>